<dbReference type="OrthoDB" id="4269629at2"/>
<dbReference type="InterPro" id="IPR050278">
    <property type="entry name" value="Serine_Prot_S9B/DPPIV"/>
</dbReference>
<dbReference type="GO" id="GO:0008236">
    <property type="term" value="F:serine-type peptidase activity"/>
    <property type="evidence" value="ECO:0007669"/>
    <property type="project" value="InterPro"/>
</dbReference>
<keyword evidence="1" id="KW-0732">Signal</keyword>
<evidence type="ECO:0000313" key="4">
    <source>
        <dbReference type="EMBL" id="TCO77030.1"/>
    </source>
</evidence>
<dbReference type="SUPFAM" id="SSF82171">
    <property type="entry name" value="DPP6 N-terminal domain-like"/>
    <property type="match status" value="1"/>
</dbReference>
<dbReference type="Proteomes" id="UP000294980">
    <property type="component" value="Unassembled WGS sequence"/>
</dbReference>
<dbReference type="PANTHER" id="PTHR11731">
    <property type="entry name" value="PROTEASE FAMILY S9B,C DIPEPTIDYL-PEPTIDASE IV-RELATED"/>
    <property type="match status" value="1"/>
</dbReference>
<dbReference type="PANTHER" id="PTHR11731:SF193">
    <property type="entry name" value="DIPEPTIDYL PEPTIDASE 9"/>
    <property type="match status" value="1"/>
</dbReference>
<evidence type="ECO:0000259" key="2">
    <source>
        <dbReference type="Pfam" id="PF00326"/>
    </source>
</evidence>
<comment type="caution">
    <text evidence="4">The sequence shown here is derived from an EMBL/GenBank/DDBJ whole genome shotgun (WGS) entry which is preliminary data.</text>
</comment>
<protein>
    <submittedName>
        <fullName evidence="4">Dipeptidyl-peptidase-4</fullName>
    </submittedName>
</protein>
<dbReference type="RefSeq" id="WP_117317443.1">
    <property type="nucleotide sequence ID" value="NZ_QQSW01000008.1"/>
</dbReference>
<accession>A0A4V2SC05</accession>
<dbReference type="SUPFAM" id="SSF53474">
    <property type="entry name" value="alpha/beta-Hydrolases"/>
    <property type="match status" value="1"/>
</dbReference>
<dbReference type="InterPro" id="IPR011659">
    <property type="entry name" value="WD40"/>
</dbReference>
<keyword evidence="5" id="KW-1185">Reference proteome</keyword>
<evidence type="ECO:0000259" key="3">
    <source>
        <dbReference type="Pfam" id="PF00930"/>
    </source>
</evidence>
<dbReference type="InterPro" id="IPR002469">
    <property type="entry name" value="Peptidase_S9B_N"/>
</dbReference>
<sequence length="743" mass="81369">MKLPQATSLVGKWSFCCPSVLRRAAAAAALALTFPAVLAVSAEPPPLTLDRIFETPSLFGTPPSRPVWSPDSEHLAFLWSEPGQTQRELWIARRDGSGLSRLDSGTSADSAAVRDIAWLPDGKTLVSLQGDAVWLTTLDGSKRSLASSQNGAASLAVAPDGKHVSWLREGDLWLLDLDSGEVRALTDVGLPSISALNKGRYRRPDREIGPGIWGGPTYAWSPDSRTIAVHHVDRRGMRRVSFPDYLAADDTDPNYVRRGYPGDPNESRSVGFISLDSGRLQLLDMADTTANQVVGFSWSTNGVLLIDAASDTSVDRWLYTVRPAEGVLREIWHHRRDSRIYTQFGAVWSADGSEVVFLSDQSDHYGLYALDTTAPEPVARRISDPGADVLAPPRLATNSGELYYPATGGLPYERHIYRATLDGGEPVRVSQRPGHHDGYPSPDGGAIAIVSSDDTSPPELYIGDAAGTDLQQVTASPLPEFHRRDWARARYVSFPSGIDDYTLHARILEPAQLEPDRRYPVLFGPMYSNTVRNRWAGVYTESQQLLVQQGYIVVQVDVRGSTGYGRDFREEFLADFAGEDIDDIASAVDYVRTLPYVDAERLGIWGSSYGGTLTVYTLLTRPGLFCAGVAAASAVDPAYFGTDDVAIVRRPADEPAIFARRASELAGNLEDHLLLIHGLQDQVVPFRTVAQLAEAFIREGRNFDFAIAPGATHGWRSELPYARFLFGKLIEHFDRHLKSGACS</sequence>
<dbReference type="InterPro" id="IPR001375">
    <property type="entry name" value="Peptidase_S9_cat"/>
</dbReference>
<dbReference type="InterPro" id="IPR029058">
    <property type="entry name" value="AB_hydrolase_fold"/>
</dbReference>
<dbReference type="Gene3D" id="2.140.10.30">
    <property type="entry name" value="Dipeptidylpeptidase IV, N-terminal domain"/>
    <property type="match status" value="1"/>
</dbReference>
<feature type="domain" description="Dipeptidylpeptidase IV N-terminal" evidence="3">
    <location>
        <begin position="143"/>
        <end position="457"/>
    </location>
</feature>
<organism evidence="4 5">
    <name type="scientific">Chromatocurvus halotolerans</name>
    <dbReference type="NCBI Taxonomy" id="1132028"/>
    <lineage>
        <taxon>Bacteria</taxon>
        <taxon>Pseudomonadati</taxon>
        <taxon>Pseudomonadota</taxon>
        <taxon>Gammaproteobacteria</taxon>
        <taxon>Cellvibrionales</taxon>
        <taxon>Halieaceae</taxon>
        <taxon>Chromatocurvus</taxon>
    </lineage>
</organism>
<reference evidence="4 5" key="1">
    <citation type="submission" date="2019-03" db="EMBL/GenBank/DDBJ databases">
        <title>Genomic Encyclopedia of Type Strains, Phase IV (KMG-IV): sequencing the most valuable type-strain genomes for metagenomic binning, comparative biology and taxonomic classification.</title>
        <authorList>
            <person name="Goeker M."/>
        </authorList>
    </citation>
    <scope>NUCLEOTIDE SEQUENCE [LARGE SCALE GENOMIC DNA]</scope>
    <source>
        <strain evidence="4 5">DSM 23344</strain>
    </source>
</reference>
<proteinExistence type="predicted"/>
<feature type="signal peptide" evidence="1">
    <location>
        <begin position="1"/>
        <end position="39"/>
    </location>
</feature>
<dbReference type="Gene3D" id="3.40.50.1820">
    <property type="entry name" value="alpha/beta hydrolase"/>
    <property type="match status" value="1"/>
</dbReference>
<dbReference type="EMBL" id="SLWX01000003">
    <property type="protein sequence ID" value="TCO77030.1"/>
    <property type="molecule type" value="Genomic_DNA"/>
</dbReference>
<evidence type="ECO:0000313" key="5">
    <source>
        <dbReference type="Proteomes" id="UP000294980"/>
    </source>
</evidence>
<gene>
    <name evidence="4" type="ORF">EV688_10343</name>
</gene>
<dbReference type="Pfam" id="PF00930">
    <property type="entry name" value="DPPIV_N"/>
    <property type="match status" value="1"/>
</dbReference>
<dbReference type="Pfam" id="PF00326">
    <property type="entry name" value="Peptidase_S9"/>
    <property type="match status" value="1"/>
</dbReference>
<evidence type="ECO:0000256" key="1">
    <source>
        <dbReference type="SAM" id="SignalP"/>
    </source>
</evidence>
<dbReference type="AlphaFoldDB" id="A0A4V2SC05"/>
<feature type="domain" description="Peptidase S9 prolyl oligopeptidase catalytic" evidence="2">
    <location>
        <begin position="542"/>
        <end position="718"/>
    </location>
</feature>
<dbReference type="Pfam" id="PF07676">
    <property type="entry name" value="PD40"/>
    <property type="match status" value="1"/>
</dbReference>
<name>A0A4V2SC05_9GAMM</name>
<dbReference type="GO" id="GO:0008239">
    <property type="term" value="F:dipeptidyl-peptidase activity"/>
    <property type="evidence" value="ECO:0007669"/>
    <property type="project" value="TreeGrafter"/>
</dbReference>
<dbReference type="GO" id="GO:0006508">
    <property type="term" value="P:proteolysis"/>
    <property type="evidence" value="ECO:0007669"/>
    <property type="project" value="InterPro"/>
</dbReference>
<feature type="chain" id="PRO_5020191661" evidence="1">
    <location>
        <begin position="40"/>
        <end position="743"/>
    </location>
</feature>